<feature type="domain" description="Ras-GAP" evidence="8">
    <location>
        <begin position="273"/>
        <end position="473"/>
    </location>
</feature>
<dbReference type="Gene3D" id="1.10.506.10">
    <property type="entry name" value="GTPase Activation - p120gap, domain 1"/>
    <property type="match status" value="2"/>
</dbReference>
<accession>A0A6B2KXZ5</accession>
<evidence type="ECO:0000259" key="6">
    <source>
        <dbReference type="PROSITE" id="PS50003"/>
    </source>
</evidence>
<evidence type="ECO:0000313" key="10">
    <source>
        <dbReference type="EMBL" id="NDV29643.1"/>
    </source>
</evidence>
<keyword evidence="2 4" id="KW-0479">Metal-binding</keyword>
<organism evidence="10">
    <name type="scientific">Arcella intermedia</name>
    <dbReference type="NCBI Taxonomy" id="1963864"/>
    <lineage>
        <taxon>Eukaryota</taxon>
        <taxon>Amoebozoa</taxon>
        <taxon>Tubulinea</taxon>
        <taxon>Elardia</taxon>
        <taxon>Arcellinida</taxon>
        <taxon>Sphaerothecina</taxon>
        <taxon>Arcellidae</taxon>
        <taxon>Arcella</taxon>
    </lineage>
</organism>
<feature type="domain" description="C2" evidence="7">
    <location>
        <begin position="93"/>
        <end position="210"/>
    </location>
</feature>
<evidence type="ECO:0000259" key="8">
    <source>
        <dbReference type="PROSITE" id="PS50018"/>
    </source>
</evidence>
<dbReference type="InterPro" id="IPR039360">
    <property type="entry name" value="Ras_GTPase"/>
</dbReference>
<evidence type="ECO:0000256" key="2">
    <source>
        <dbReference type="ARBA" id="ARBA00022723"/>
    </source>
</evidence>
<dbReference type="SMART" id="SM00323">
    <property type="entry name" value="RasGAP"/>
    <property type="match status" value="1"/>
</dbReference>
<dbReference type="InterPro" id="IPR011993">
    <property type="entry name" value="PH-like_dom_sf"/>
</dbReference>
<dbReference type="InterPro" id="IPR008936">
    <property type="entry name" value="Rho_GTPase_activation_prot"/>
</dbReference>
<feature type="domain" description="PH" evidence="6">
    <location>
        <begin position="1"/>
        <end position="102"/>
    </location>
</feature>
<feature type="domain" description="LIM zinc-binding" evidence="9">
    <location>
        <begin position="662"/>
        <end position="722"/>
    </location>
</feature>
<dbReference type="Gene3D" id="2.10.110.10">
    <property type="entry name" value="Cysteine Rich Protein"/>
    <property type="match status" value="2"/>
</dbReference>
<feature type="compositionally biased region" description="Low complexity" evidence="5">
    <location>
        <begin position="596"/>
        <end position="630"/>
    </location>
</feature>
<dbReference type="SUPFAM" id="SSF49562">
    <property type="entry name" value="C2 domain (Calcium/lipid-binding domain, CaLB)"/>
    <property type="match status" value="1"/>
</dbReference>
<dbReference type="Pfam" id="PF00616">
    <property type="entry name" value="RasGAP"/>
    <property type="match status" value="1"/>
</dbReference>
<proteinExistence type="predicted"/>
<dbReference type="PANTHER" id="PTHR10194">
    <property type="entry name" value="RAS GTPASE-ACTIVATING PROTEINS"/>
    <property type="match status" value="1"/>
</dbReference>
<dbReference type="InterPro" id="IPR001781">
    <property type="entry name" value="Znf_LIM"/>
</dbReference>
<name>A0A6B2KXZ5_9EUKA</name>
<dbReference type="SUPFAM" id="SSF50729">
    <property type="entry name" value="PH domain-like"/>
    <property type="match status" value="1"/>
</dbReference>
<sequence length="787" mass="89502">MWLGKGVTRKTWKKRWFILQGEYLYYFNDDGAKKPKGVIRLAQYVSTKITEKSSYNRPYTFKLVVNANVSPETKVEAKNILLSAVSSQERDDWRAILDSSLEVKRKYGFGELRGENSCYCKIFDAKLDIKEHHFDSYCTIFSDNIQKGRTPTVFSSSSPVFDQEYDFEIEPTCRFIIVQLKDHKKKDAVMGQVIVPINDLEDQKMHDLWHKLYPTNSSSDSHSVGLPVGEIRIGIQLRRDTILPDKHYDPLFALLIGNSMSLVKQLIAVSNKKEKLIAECLVRAFEMRRSAVSLLKVITAAEIENTQEPSVLFRENSVAAKAVETYMRIVGLPYLHSILKPIVTQILQSQKSCELDEFRIDEKQQDKKLKLISRNQKTLIHYVNLIFQEIEKKVDVFPSNLRNIFEHVWNTTAKKWPDHPTAKYTAISGFIFLRFFCPSLFSPKLYDLTSSQPPPNKARDLTLIAKTLQTTANLVVFGKKEVFMHRMNSFVEDKREAMKKYLELLKKIPDIAIDEIPTKRDNINWGMEMSRVQFHFEDNMEAMEGLFGKGDEDLVKLKATLSELKTIVGTDESKPITLNTTNFEPPLILEEELGSSLEGNDKGTYSSLSSSTNTPSIQIPSSYSPSLQSPTEESFPDRISIPSTNSLSQSVPFLPPLPTRPSTCQACSLPITDTTSKQLLDLKWHEACLRCSVCNKVLSGPAALSKNNVLFCTSCLNLPQNCSVCEKPLSISSNIVQIYTKWNFHKECFLCSNCSSTLSADNCYHDTNPGKENEFLCDDCRRNSTKT</sequence>
<dbReference type="SUPFAM" id="SSF48350">
    <property type="entry name" value="GTPase activation domain, GAP"/>
    <property type="match status" value="1"/>
</dbReference>
<evidence type="ECO:0000259" key="7">
    <source>
        <dbReference type="PROSITE" id="PS50004"/>
    </source>
</evidence>
<dbReference type="Pfam" id="PF00412">
    <property type="entry name" value="LIM"/>
    <property type="match status" value="1"/>
</dbReference>
<dbReference type="PROSITE" id="PS00478">
    <property type="entry name" value="LIM_DOMAIN_1"/>
    <property type="match status" value="1"/>
</dbReference>
<dbReference type="SMART" id="SM00239">
    <property type="entry name" value="C2"/>
    <property type="match status" value="1"/>
</dbReference>
<keyword evidence="4" id="KW-0440">LIM domain</keyword>
<dbReference type="Pfam" id="PF00169">
    <property type="entry name" value="PH"/>
    <property type="match status" value="1"/>
</dbReference>
<dbReference type="PANTHER" id="PTHR10194:SF60">
    <property type="entry name" value="RAS GTPASE-ACTIVATING PROTEIN RASKOL"/>
    <property type="match status" value="1"/>
</dbReference>
<dbReference type="CDD" id="cd08368">
    <property type="entry name" value="LIM"/>
    <property type="match status" value="2"/>
</dbReference>
<dbReference type="PROSITE" id="PS50023">
    <property type="entry name" value="LIM_DOMAIN_2"/>
    <property type="match status" value="1"/>
</dbReference>
<dbReference type="GO" id="GO:0005096">
    <property type="term" value="F:GTPase activator activity"/>
    <property type="evidence" value="ECO:0007669"/>
    <property type="project" value="UniProtKB-KW"/>
</dbReference>
<reference evidence="10" key="1">
    <citation type="journal article" date="2020" name="J. Eukaryot. Microbiol.">
        <title>De novo Sequencing, Assembly and Annotation of the Transcriptome for the Free-Living Testate Amoeba Arcella intermedia.</title>
        <authorList>
            <person name="Ribeiro G.M."/>
            <person name="Porfirio-Sousa A.L."/>
            <person name="Maurer-Alcala X.X."/>
            <person name="Katz L.A."/>
            <person name="Lahr D.J.G."/>
        </authorList>
    </citation>
    <scope>NUCLEOTIDE SEQUENCE</scope>
</reference>
<dbReference type="SMART" id="SM00233">
    <property type="entry name" value="PH"/>
    <property type="match status" value="1"/>
</dbReference>
<dbReference type="PROSITE" id="PS50003">
    <property type="entry name" value="PH_DOMAIN"/>
    <property type="match status" value="1"/>
</dbReference>
<dbReference type="PROSITE" id="PS50018">
    <property type="entry name" value="RAS_GTPASE_ACTIV_2"/>
    <property type="match status" value="1"/>
</dbReference>
<dbReference type="Pfam" id="PF00168">
    <property type="entry name" value="C2"/>
    <property type="match status" value="1"/>
</dbReference>
<protein>
    <recommendedName>
        <fullName evidence="11">Ras GTPase-activating protein</fullName>
    </recommendedName>
</protein>
<evidence type="ECO:0008006" key="11">
    <source>
        <dbReference type="Google" id="ProtNLM"/>
    </source>
</evidence>
<dbReference type="InterPro" id="IPR001849">
    <property type="entry name" value="PH_domain"/>
</dbReference>
<evidence type="ECO:0000256" key="3">
    <source>
        <dbReference type="ARBA" id="ARBA00022833"/>
    </source>
</evidence>
<dbReference type="PROSITE" id="PS50004">
    <property type="entry name" value="C2"/>
    <property type="match status" value="1"/>
</dbReference>
<dbReference type="GO" id="GO:0046872">
    <property type="term" value="F:metal ion binding"/>
    <property type="evidence" value="ECO:0007669"/>
    <property type="project" value="UniProtKB-KW"/>
</dbReference>
<dbReference type="InterPro" id="IPR000008">
    <property type="entry name" value="C2_dom"/>
</dbReference>
<keyword evidence="1" id="KW-0343">GTPase activation</keyword>
<dbReference type="CDD" id="cd00030">
    <property type="entry name" value="C2"/>
    <property type="match status" value="1"/>
</dbReference>
<dbReference type="Gene3D" id="2.60.40.150">
    <property type="entry name" value="C2 domain"/>
    <property type="match status" value="1"/>
</dbReference>
<dbReference type="Gene3D" id="2.30.29.30">
    <property type="entry name" value="Pleckstrin-homology domain (PH domain)/Phosphotyrosine-binding domain (PTB)"/>
    <property type="match status" value="1"/>
</dbReference>
<dbReference type="InterPro" id="IPR001936">
    <property type="entry name" value="RasGAP_dom"/>
</dbReference>
<dbReference type="AlphaFoldDB" id="A0A6B2KXZ5"/>
<dbReference type="EMBL" id="GIBP01000674">
    <property type="protein sequence ID" value="NDV29643.1"/>
    <property type="molecule type" value="Transcribed_RNA"/>
</dbReference>
<dbReference type="InterPro" id="IPR035892">
    <property type="entry name" value="C2_domain_sf"/>
</dbReference>
<keyword evidence="3 4" id="KW-0862">Zinc</keyword>
<feature type="region of interest" description="Disordered" evidence="5">
    <location>
        <begin position="596"/>
        <end position="641"/>
    </location>
</feature>
<evidence type="ECO:0000256" key="5">
    <source>
        <dbReference type="SAM" id="MobiDB-lite"/>
    </source>
</evidence>
<evidence type="ECO:0000256" key="1">
    <source>
        <dbReference type="ARBA" id="ARBA00022468"/>
    </source>
</evidence>
<dbReference type="SMART" id="SM00132">
    <property type="entry name" value="LIM"/>
    <property type="match status" value="2"/>
</dbReference>
<evidence type="ECO:0000259" key="9">
    <source>
        <dbReference type="PROSITE" id="PS50023"/>
    </source>
</evidence>
<evidence type="ECO:0000256" key="4">
    <source>
        <dbReference type="PROSITE-ProRule" id="PRU00125"/>
    </source>
</evidence>